<dbReference type="SUPFAM" id="SSF102114">
    <property type="entry name" value="Radical SAM enzymes"/>
    <property type="match status" value="1"/>
</dbReference>
<feature type="binding site" evidence="13 14">
    <location>
        <position position="54"/>
    </location>
    <ligand>
        <name>[4Fe-4S] cluster</name>
        <dbReference type="ChEBI" id="CHEBI:49883"/>
        <note>4Fe-4S-S-AdoMet</note>
    </ligand>
</feature>
<evidence type="ECO:0000256" key="7">
    <source>
        <dbReference type="ARBA" id="ARBA00022714"/>
    </source>
</evidence>
<evidence type="ECO:0000256" key="15">
    <source>
        <dbReference type="SAM" id="MobiDB-lite"/>
    </source>
</evidence>
<comment type="caution">
    <text evidence="17">The sequence shown here is derived from an EMBL/GenBank/DDBJ whole genome shotgun (WGS) entry which is preliminary data.</text>
</comment>
<dbReference type="SFLD" id="SFLDS00029">
    <property type="entry name" value="Radical_SAM"/>
    <property type="match status" value="1"/>
</dbReference>
<evidence type="ECO:0000313" key="17">
    <source>
        <dbReference type="EMBL" id="OQD44453.1"/>
    </source>
</evidence>
<dbReference type="SMART" id="SM00729">
    <property type="entry name" value="Elp3"/>
    <property type="match status" value="1"/>
</dbReference>
<comment type="function">
    <text evidence="13">Catalyzes the conversion of dethiobiotin (DTB) to biotin by the insertion of a sulfur atom into dethiobiotin via a radical-based mechanism.</text>
</comment>
<feature type="binding site" evidence="13 14">
    <location>
        <position position="130"/>
    </location>
    <ligand>
        <name>[2Fe-2S] cluster</name>
        <dbReference type="ChEBI" id="CHEBI:190135"/>
    </ligand>
</feature>
<keyword evidence="5 13" id="KW-0808">Transferase</keyword>
<comment type="catalytic activity">
    <reaction evidence="12 13">
        <text>(4R,5S)-dethiobiotin + (sulfur carrier)-SH + 2 reduced [2Fe-2S]-[ferredoxin] + 2 S-adenosyl-L-methionine = (sulfur carrier)-H + biotin + 2 5'-deoxyadenosine + 2 L-methionine + 2 oxidized [2Fe-2S]-[ferredoxin]</text>
        <dbReference type="Rhea" id="RHEA:22060"/>
        <dbReference type="Rhea" id="RHEA-COMP:10000"/>
        <dbReference type="Rhea" id="RHEA-COMP:10001"/>
        <dbReference type="Rhea" id="RHEA-COMP:14737"/>
        <dbReference type="Rhea" id="RHEA-COMP:14739"/>
        <dbReference type="ChEBI" id="CHEBI:17319"/>
        <dbReference type="ChEBI" id="CHEBI:29917"/>
        <dbReference type="ChEBI" id="CHEBI:33737"/>
        <dbReference type="ChEBI" id="CHEBI:33738"/>
        <dbReference type="ChEBI" id="CHEBI:57586"/>
        <dbReference type="ChEBI" id="CHEBI:57844"/>
        <dbReference type="ChEBI" id="CHEBI:59789"/>
        <dbReference type="ChEBI" id="CHEBI:64428"/>
        <dbReference type="ChEBI" id="CHEBI:149473"/>
        <dbReference type="EC" id="2.8.1.6"/>
    </reaction>
</comment>
<feature type="binding site" evidence="13 14">
    <location>
        <position position="61"/>
    </location>
    <ligand>
        <name>[4Fe-4S] cluster</name>
        <dbReference type="ChEBI" id="CHEBI:49883"/>
        <note>4Fe-4S-S-AdoMet</note>
    </ligand>
</feature>
<evidence type="ECO:0000256" key="12">
    <source>
        <dbReference type="ARBA" id="ARBA00051157"/>
    </source>
</evidence>
<feature type="compositionally biased region" description="Basic and acidic residues" evidence="15">
    <location>
        <begin position="337"/>
        <end position="366"/>
    </location>
</feature>
<dbReference type="GO" id="GO:0005506">
    <property type="term" value="F:iron ion binding"/>
    <property type="evidence" value="ECO:0007669"/>
    <property type="project" value="UniProtKB-UniRule"/>
</dbReference>
<feature type="binding site" evidence="13 14">
    <location>
        <position position="190"/>
    </location>
    <ligand>
        <name>[2Fe-2S] cluster</name>
        <dbReference type="ChEBI" id="CHEBI:190135"/>
    </ligand>
</feature>
<keyword evidence="9 13" id="KW-0093">Biotin biosynthesis</keyword>
<evidence type="ECO:0000256" key="11">
    <source>
        <dbReference type="ARBA" id="ARBA00023014"/>
    </source>
</evidence>
<comment type="cofactor">
    <cofactor evidence="13">
        <name>[2Fe-2S] cluster</name>
        <dbReference type="ChEBI" id="CHEBI:190135"/>
    </cofactor>
    <text evidence="13">Binds 1 [2Fe-2S] cluster. The cluster is coordinated with 3 cysteines and 1 arginine.</text>
</comment>
<dbReference type="Pfam" id="PF06968">
    <property type="entry name" value="BATS"/>
    <property type="match status" value="1"/>
</dbReference>
<dbReference type="Pfam" id="PF04055">
    <property type="entry name" value="Radical_SAM"/>
    <property type="match status" value="1"/>
</dbReference>
<dbReference type="HAMAP" id="MF_01694">
    <property type="entry name" value="BioB"/>
    <property type="match status" value="1"/>
</dbReference>
<dbReference type="FunFam" id="3.20.20.70:FF:000011">
    <property type="entry name" value="Biotin synthase"/>
    <property type="match status" value="1"/>
</dbReference>
<feature type="binding site" evidence="13 14">
    <location>
        <position position="98"/>
    </location>
    <ligand>
        <name>[2Fe-2S] cluster</name>
        <dbReference type="ChEBI" id="CHEBI:190135"/>
    </ligand>
</feature>
<accession>A0A1V6LW86</accession>
<proteinExistence type="inferred from homology"/>
<evidence type="ECO:0000256" key="3">
    <source>
        <dbReference type="ARBA" id="ARBA00012236"/>
    </source>
</evidence>
<dbReference type="SFLD" id="SFLDG01060">
    <property type="entry name" value="BATS_domain_containing"/>
    <property type="match status" value="1"/>
</dbReference>
<dbReference type="GO" id="GO:0009102">
    <property type="term" value="P:biotin biosynthetic process"/>
    <property type="evidence" value="ECO:0007669"/>
    <property type="project" value="UniProtKB-UniRule"/>
</dbReference>
<dbReference type="RefSeq" id="WP_080317950.1">
    <property type="nucleotide sequence ID" value="NZ_MTBC01000001.1"/>
</dbReference>
<dbReference type="OrthoDB" id="9786826at2"/>
<keyword evidence="7 13" id="KW-0001">2Fe-2S</keyword>
<keyword evidence="4 13" id="KW-0004">4Fe-4S</keyword>
<dbReference type="GO" id="GO:0051537">
    <property type="term" value="F:2 iron, 2 sulfur cluster binding"/>
    <property type="evidence" value="ECO:0007669"/>
    <property type="project" value="UniProtKB-KW"/>
</dbReference>
<evidence type="ECO:0000256" key="5">
    <source>
        <dbReference type="ARBA" id="ARBA00022679"/>
    </source>
</evidence>
<dbReference type="GO" id="GO:0051539">
    <property type="term" value="F:4 iron, 4 sulfur cluster binding"/>
    <property type="evidence" value="ECO:0007669"/>
    <property type="project" value="UniProtKB-KW"/>
</dbReference>
<evidence type="ECO:0000313" key="18">
    <source>
        <dbReference type="Proteomes" id="UP000191680"/>
    </source>
</evidence>
<dbReference type="EMBL" id="MTBC01000001">
    <property type="protein sequence ID" value="OQD44453.1"/>
    <property type="molecule type" value="Genomic_DNA"/>
</dbReference>
<gene>
    <name evidence="13" type="primary">bioB</name>
    <name evidence="17" type="ORF">BUL40_02555</name>
</gene>
<evidence type="ECO:0000256" key="6">
    <source>
        <dbReference type="ARBA" id="ARBA00022691"/>
    </source>
</evidence>
<dbReference type="PROSITE" id="PS51918">
    <property type="entry name" value="RADICAL_SAM"/>
    <property type="match status" value="1"/>
</dbReference>
<dbReference type="PANTHER" id="PTHR22976:SF2">
    <property type="entry name" value="BIOTIN SYNTHASE, MITOCHONDRIAL"/>
    <property type="match status" value="1"/>
</dbReference>
<keyword evidence="6 13" id="KW-0949">S-adenosyl-L-methionine</keyword>
<dbReference type="SFLD" id="SFLDF00272">
    <property type="entry name" value="biotin_synthase"/>
    <property type="match status" value="1"/>
</dbReference>
<feature type="region of interest" description="Disordered" evidence="15">
    <location>
        <begin position="329"/>
        <end position="366"/>
    </location>
</feature>
<keyword evidence="10 13" id="KW-0408">Iron</keyword>
<evidence type="ECO:0000256" key="8">
    <source>
        <dbReference type="ARBA" id="ARBA00022723"/>
    </source>
</evidence>
<organism evidence="17 18">
    <name type="scientific">Croceivirga radicis</name>
    <dbReference type="NCBI Taxonomy" id="1929488"/>
    <lineage>
        <taxon>Bacteria</taxon>
        <taxon>Pseudomonadati</taxon>
        <taxon>Bacteroidota</taxon>
        <taxon>Flavobacteriia</taxon>
        <taxon>Flavobacteriales</taxon>
        <taxon>Flavobacteriaceae</taxon>
        <taxon>Croceivirga</taxon>
    </lineage>
</organism>
<evidence type="ECO:0000256" key="13">
    <source>
        <dbReference type="HAMAP-Rule" id="MF_01694"/>
    </source>
</evidence>
<sequence length="366" mass="40624">MLEVRHNWTKEDILEIYNKPMMDLLYQAASIHRQHHDSNTVQVSTLLSIKTGGCPEDCGYCPQAARYHTAIEGNDLMSVNQVKAQALRAKASGSSRVCMGAAWRNVKDGPEFDQVLEMVRTINKLDMEVCCTLGMLTENQAQRLAEAGLYAYNHNLDTSEEYYKEVISTRGFEDRLETIDNVRKTNVTVCSGGIIGMGEKVEDRAGMLVALSTLDPQPESVPINALVSVDGTPMENEKPVEIWEMIRMVATTRIVMPKTQVRLSAGRTSMSREGQAMCFFAGANSIFAGDKLLTTPNPDVNEDMEMFKTLGLIPQKPFVKGAQPKTVAAEDSQFEAMGEKPKWSRPGHKIDRNEAAKEKAKVLTKS</sequence>
<comment type="subunit">
    <text evidence="13">Homodimer.</text>
</comment>
<feature type="binding site" evidence="13 14">
    <location>
        <position position="58"/>
    </location>
    <ligand>
        <name>[4Fe-4S] cluster</name>
        <dbReference type="ChEBI" id="CHEBI:49883"/>
        <note>4Fe-4S-S-AdoMet</note>
    </ligand>
</feature>
<evidence type="ECO:0000256" key="10">
    <source>
        <dbReference type="ARBA" id="ARBA00023004"/>
    </source>
</evidence>
<dbReference type="Gene3D" id="3.20.20.70">
    <property type="entry name" value="Aldolase class I"/>
    <property type="match status" value="1"/>
</dbReference>
<evidence type="ECO:0000256" key="14">
    <source>
        <dbReference type="PIRSR" id="PIRSR001619-1"/>
    </source>
</evidence>
<evidence type="ECO:0000256" key="9">
    <source>
        <dbReference type="ARBA" id="ARBA00022756"/>
    </source>
</evidence>
<dbReference type="InterPro" id="IPR010722">
    <property type="entry name" value="BATS_dom"/>
</dbReference>
<comment type="similarity">
    <text evidence="2 13">Belongs to the radical SAM superfamily. Biotin synthase family.</text>
</comment>
<protein>
    <recommendedName>
        <fullName evidence="3 13">Biotin synthase</fullName>
        <ecNumber evidence="3 13">2.8.1.6</ecNumber>
    </recommendedName>
</protein>
<dbReference type="PIRSF" id="PIRSF001619">
    <property type="entry name" value="Biotin_synth"/>
    <property type="match status" value="1"/>
</dbReference>
<dbReference type="InterPro" id="IPR024177">
    <property type="entry name" value="Biotin_synthase"/>
</dbReference>
<dbReference type="Proteomes" id="UP000191680">
    <property type="component" value="Unassembled WGS sequence"/>
</dbReference>
<dbReference type="AlphaFoldDB" id="A0A1V6LW86"/>
<dbReference type="CDD" id="cd01335">
    <property type="entry name" value="Radical_SAM"/>
    <property type="match status" value="1"/>
</dbReference>
<dbReference type="InterPro" id="IPR058240">
    <property type="entry name" value="rSAM_sf"/>
</dbReference>
<keyword evidence="11 13" id="KW-0411">Iron-sulfur</keyword>
<keyword evidence="18" id="KW-1185">Reference proteome</keyword>
<dbReference type="InterPro" id="IPR002684">
    <property type="entry name" value="Biotin_synth/BioAB"/>
</dbReference>
<keyword evidence="8 13" id="KW-0479">Metal-binding</keyword>
<evidence type="ECO:0000256" key="1">
    <source>
        <dbReference type="ARBA" id="ARBA00004942"/>
    </source>
</evidence>
<dbReference type="InterPro" id="IPR006638">
    <property type="entry name" value="Elp3/MiaA/NifB-like_rSAM"/>
</dbReference>
<dbReference type="SMART" id="SM00876">
    <property type="entry name" value="BATS"/>
    <property type="match status" value="1"/>
</dbReference>
<evidence type="ECO:0000259" key="16">
    <source>
        <dbReference type="PROSITE" id="PS51918"/>
    </source>
</evidence>
<dbReference type="SFLD" id="SFLDG01278">
    <property type="entry name" value="biotin_synthase_like"/>
    <property type="match status" value="1"/>
</dbReference>
<dbReference type="UniPathway" id="UPA00078">
    <property type="reaction ID" value="UER00162"/>
</dbReference>
<evidence type="ECO:0000256" key="4">
    <source>
        <dbReference type="ARBA" id="ARBA00022485"/>
    </source>
</evidence>
<evidence type="ECO:0000256" key="2">
    <source>
        <dbReference type="ARBA" id="ARBA00010765"/>
    </source>
</evidence>
<comment type="pathway">
    <text evidence="1 13">Cofactor biosynthesis; biotin biosynthesis; biotin from 7,8-diaminononanoate: step 2/2.</text>
</comment>
<dbReference type="NCBIfam" id="TIGR00433">
    <property type="entry name" value="bioB"/>
    <property type="match status" value="1"/>
</dbReference>
<comment type="cofactor">
    <cofactor evidence="13 14">
        <name>[4Fe-4S] cluster</name>
        <dbReference type="ChEBI" id="CHEBI:49883"/>
    </cofactor>
    <text evidence="13 14">Binds 1 [4Fe-4S] cluster. The cluster is coordinated with 3 cysteines and an exchangeable S-adenosyl-L-methionine.</text>
</comment>
<dbReference type="InterPro" id="IPR007197">
    <property type="entry name" value="rSAM"/>
</dbReference>
<dbReference type="PANTHER" id="PTHR22976">
    <property type="entry name" value="BIOTIN SYNTHASE"/>
    <property type="match status" value="1"/>
</dbReference>
<reference evidence="17 18" key="1">
    <citation type="submission" date="2016-12" db="EMBL/GenBank/DDBJ databases">
        <authorList>
            <person name="Song W.-J."/>
            <person name="Kurnit D.M."/>
        </authorList>
    </citation>
    <scope>NUCLEOTIDE SEQUENCE [LARGE SCALE GENOMIC DNA]</scope>
    <source>
        <strain evidence="17 18">HSG9</strain>
    </source>
</reference>
<comment type="cofactor">
    <cofactor evidence="14">
        <name>[2Fe-2S] cluster</name>
        <dbReference type="ChEBI" id="CHEBI:190135"/>
    </cofactor>
    <text evidence="14">Binds 1 [2Fe-2S] cluster. The cluster is coordinated with 3 cysteines and 1 arginine.</text>
</comment>
<dbReference type="InterPro" id="IPR013785">
    <property type="entry name" value="Aldolase_TIM"/>
</dbReference>
<name>A0A1V6LW86_9FLAO</name>
<feature type="domain" description="Radical SAM core" evidence="16">
    <location>
        <begin position="39"/>
        <end position="267"/>
    </location>
</feature>
<dbReference type="GO" id="GO:0004076">
    <property type="term" value="F:biotin synthase activity"/>
    <property type="evidence" value="ECO:0007669"/>
    <property type="project" value="UniProtKB-UniRule"/>
</dbReference>
<dbReference type="EC" id="2.8.1.6" evidence="3 13"/>
<feature type="binding site" evidence="13 14">
    <location>
        <position position="262"/>
    </location>
    <ligand>
        <name>[2Fe-2S] cluster</name>
        <dbReference type="ChEBI" id="CHEBI:190135"/>
    </ligand>
</feature>